<evidence type="ECO:0000313" key="4">
    <source>
        <dbReference type="Proteomes" id="UP000429785"/>
    </source>
</evidence>
<dbReference type="OrthoDB" id="8690238at2"/>
<feature type="region of interest" description="Disordered" evidence="1">
    <location>
        <begin position="94"/>
        <end position="116"/>
    </location>
</feature>
<dbReference type="Gene3D" id="1.10.260.40">
    <property type="entry name" value="lambda repressor-like DNA-binding domains"/>
    <property type="match status" value="1"/>
</dbReference>
<comment type="caution">
    <text evidence="3">The sequence shown here is derived from an EMBL/GenBank/DDBJ whole genome shotgun (WGS) entry which is preliminary data.</text>
</comment>
<dbReference type="SMART" id="SM00530">
    <property type="entry name" value="HTH_XRE"/>
    <property type="match status" value="1"/>
</dbReference>
<sequence length="116" mass="13431">MGNTNKNWVQMSDTAIMEQIGGYIRHERQQQQRTQAQLSEMAGLNRWTISQVENGESISLTSLLQILRALDRLHVLDPFEYSDEISPLAYAKLKKQKRQRIRNNPTKASDKEDSGW</sequence>
<name>A0A6I1DXP8_9FLAO</name>
<accession>A0A6I1DXP8</accession>
<feature type="domain" description="HTH cro/C1-type" evidence="2">
    <location>
        <begin position="24"/>
        <end position="76"/>
    </location>
</feature>
<proteinExistence type="predicted"/>
<reference evidence="3 4" key="1">
    <citation type="submission" date="2019-10" db="EMBL/GenBank/DDBJ databases">
        <title>Muricauda olearia CL-SS4 JCM15563 genome.</title>
        <authorList>
            <person name="Liu L."/>
        </authorList>
    </citation>
    <scope>NUCLEOTIDE SEQUENCE [LARGE SCALE GENOMIC DNA]</scope>
    <source>
        <strain evidence="3 4">CL-SS4</strain>
    </source>
</reference>
<dbReference type="Pfam" id="PF01381">
    <property type="entry name" value="HTH_3"/>
    <property type="match status" value="1"/>
</dbReference>
<evidence type="ECO:0000313" key="3">
    <source>
        <dbReference type="EMBL" id="KAB7530316.1"/>
    </source>
</evidence>
<dbReference type="CDD" id="cd00093">
    <property type="entry name" value="HTH_XRE"/>
    <property type="match status" value="1"/>
</dbReference>
<dbReference type="GO" id="GO:0003677">
    <property type="term" value="F:DNA binding"/>
    <property type="evidence" value="ECO:0007669"/>
    <property type="project" value="InterPro"/>
</dbReference>
<organism evidence="3 4">
    <name type="scientific">Flagellimonas olearia</name>
    <dbReference type="NCBI Taxonomy" id="552546"/>
    <lineage>
        <taxon>Bacteria</taxon>
        <taxon>Pseudomonadati</taxon>
        <taxon>Bacteroidota</taxon>
        <taxon>Flavobacteriia</taxon>
        <taxon>Flavobacteriales</taxon>
        <taxon>Flavobacteriaceae</taxon>
        <taxon>Flagellimonas</taxon>
    </lineage>
</organism>
<dbReference type="Proteomes" id="UP000429785">
    <property type="component" value="Unassembled WGS sequence"/>
</dbReference>
<gene>
    <name evidence="3" type="ORF">F8C76_02065</name>
</gene>
<dbReference type="AlphaFoldDB" id="A0A6I1DXP8"/>
<protein>
    <submittedName>
        <fullName evidence="3">Helix-turn-helix domain-containing protein</fullName>
    </submittedName>
</protein>
<dbReference type="InterPro" id="IPR010982">
    <property type="entry name" value="Lambda_DNA-bd_dom_sf"/>
</dbReference>
<evidence type="ECO:0000259" key="2">
    <source>
        <dbReference type="PROSITE" id="PS50943"/>
    </source>
</evidence>
<dbReference type="InterPro" id="IPR001387">
    <property type="entry name" value="Cro/C1-type_HTH"/>
</dbReference>
<dbReference type="PROSITE" id="PS50943">
    <property type="entry name" value="HTH_CROC1"/>
    <property type="match status" value="1"/>
</dbReference>
<dbReference type="EMBL" id="WELG01000001">
    <property type="protein sequence ID" value="KAB7530316.1"/>
    <property type="molecule type" value="Genomic_DNA"/>
</dbReference>
<dbReference type="SUPFAM" id="SSF47413">
    <property type="entry name" value="lambda repressor-like DNA-binding domains"/>
    <property type="match status" value="1"/>
</dbReference>
<evidence type="ECO:0000256" key="1">
    <source>
        <dbReference type="SAM" id="MobiDB-lite"/>
    </source>
</evidence>